<organism evidence="1 2">
    <name type="scientific">Fibrella rubiginis</name>
    <dbReference type="NCBI Taxonomy" id="2817060"/>
    <lineage>
        <taxon>Bacteria</taxon>
        <taxon>Pseudomonadati</taxon>
        <taxon>Bacteroidota</taxon>
        <taxon>Cytophagia</taxon>
        <taxon>Cytophagales</taxon>
        <taxon>Spirosomataceae</taxon>
        <taxon>Fibrella</taxon>
    </lineage>
</organism>
<dbReference type="InterPro" id="IPR012657">
    <property type="entry name" value="23S_rRNA-intervening_sequence"/>
</dbReference>
<gene>
    <name evidence="1" type="ORF">J2I47_23500</name>
</gene>
<reference evidence="1" key="1">
    <citation type="submission" date="2021-03" db="EMBL/GenBank/DDBJ databases">
        <title>Fibrella sp. HMF5335 genome sequencing and assembly.</title>
        <authorList>
            <person name="Kang H."/>
            <person name="Kim H."/>
            <person name="Bae S."/>
            <person name="Joh K."/>
        </authorList>
    </citation>
    <scope>NUCLEOTIDE SEQUENCE</scope>
    <source>
        <strain evidence="1">HMF5335</strain>
    </source>
</reference>
<dbReference type="AlphaFoldDB" id="A0A939K8A9"/>
<keyword evidence="2" id="KW-1185">Reference proteome</keyword>
<dbReference type="NCBIfam" id="TIGR02436">
    <property type="entry name" value="four helix bundle protein"/>
    <property type="match status" value="1"/>
</dbReference>
<dbReference type="PANTHER" id="PTHR38471">
    <property type="entry name" value="FOUR HELIX BUNDLE PROTEIN"/>
    <property type="match status" value="1"/>
</dbReference>
<dbReference type="InterPro" id="IPR036583">
    <property type="entry name" value="23S_rRNA_IVS_sf"/>
</dbReference>
<dbReference type="PANTHER" id="PTHR38471:SF2">
    <property type="entry name" value="FOUR HELIX BUNDLE PROTEIN"/>
    <property type="match status" value="1"/>
</dbReference>
<evidence type="ECO:0000313" key="1">
    <source>
        <dbReference type="EMBL" id="MBO0939535.1"/>
    </source>
</evidence>
<comment type="caution">
    <text evidence="1">The sequence shown here is derived from an EMBL/GenBank/DDBJ whole genome shotgun (WGS) entry which is preliminary data.</text>
</comment>
<dbReference type="Proteomes" id="UP000664034">
    <property type="component" value="Unassembled WGS sequence"/>
</dbReference>
<dbReference type="RefSeq" id="WP_207367061.1">
    <property type="nucleotide sequence ID" value="NZ_JAFMYV010000015.1"/>
</dbReference>
<dbReference type="Pfam" id="PF05635">
    <property type="entry name" value="23S_rRNA_IVP"/>
    <property type="match status" value="1"/>
</dbReference>
<dbReference type="CDD" id="cd16377">
    <property type="entry name" value="23S_rRNA_IVP_like"/>
    <property type="match status" value="1"/>
</dbReference>
<accession>A0A939K8A9</accession>
<proteinExistence type="predicted"/>
<dbReference type="SUPFAM" id="SSF158446">
    <property type="entry name" value="IVS-encoded protein-like"/>
    <property type="match status" value="1"/>
</dbReference>
<name>A0A939K8A9_9BACT</name>
<protein>
    <submittedName>
        <fullName evidence="1">Four helix bundle protein</fullName>
    </submittedName>
</protein>
<dbReference type="Gene3D" id="1.20.1440.60">
    <property type="entry name" value="23S rRNA-intervening sequence"/>
    <property type="match status" value="1"/>
</dbReference>
<evidence type="ECO:0000313" key="2">
    <source>
        <dbReference type="Proteomes" id="UP000664034"/>
    </source>
</evidence>
<dbReference type="EMBL" id="JAFMYV010000015">
    <property type="protein sequence ID" value="MBO0939535.1"/>
    <property type="molecule type" value="Genomic_DNA"/>
</dbReference>
<sequence>MPTIQRFEDLRVWQNARLLDQKIFRLTQQEVMKRDFRLIGQWLGASGSVMDNIAEGFDREGNKEFIQFLSIAKGSAGEVRSQGYRALDRGYSSEQDFQEVYQDAVQIRNQLTKLMNHLKSSDIKGVKYQKLSNSSGPNKQTDEQTYN</sequence>